<keyword evidence="2" id="KW-1185">Reference proteome</keyword>
<dbReference type="Proteomes" id="UP000054526">
    <property type="component" value="Unassembled WGS sequence"/>
</dbReference>
<sequence>MSNCIALDRIVVENNRVDYYFSVSSSLQKYFSKNNHMFLEYNHDLAYVPHSILAIPFAANVLPLVWITDSTLMLNELDLSFSECIEDLRLAYQEMFPSVAFKGTTKIKKCVENSYVSETKSASLFSGGLDAFTTFIRIKHNKPMLITEYGWHHHDIQHSEVWEADKKHVVSFAEAHGLENILIQSNYGNFMISETIDREFHKKLGFSWWEGLHHGLAIISAAIPMAFKFKVENIFIASSLHIGHSSKCASDPSVDNEIKYASGHVYHDAYELTRQDKVKVVVDYYAKTNIPVQLRVCFKNKKNCCNCEKCLRTILGIVAEGYDPNNFGFDIPDHLSQHLSDYFKEHVKFLSADVINLYWIAIQQRMDENKANVLYPDLLEWFLDYDFAANQKRALLHYRITKFFPILKRKISDRLNNVFAQKV</sequence>
<organism evidence="1 2">
    <name type="scientific">Cohnella kolymensis</name>
    <dbReference type="NCBI Taxonomy" id="1590652"/>
    <lineage>
        <taxon>Bacteria</taxon>
        <taxon>Bacillati</taxon>
        <taxon>Bacillota</taxon>
        <taxon>Bacilli</taxon>
        <taxon>Bacillales</taxon>
        <taxon>Paenibacillaceae</taxon>
        <taxon>Cohnella</taxon>
    </lineage>
</organism>
<reference evidence="1 2" key="1">
    <citation type="submission" date="2014-12" db="EMBL/GenBank/DDBJ databases">
        <title>Draft genome sequence of Cohnella kolymensis strain B-2846.</title>
        <authorList>
            <person name="Karlyshev A.V."/>
            <person name="Kudryashova E.B."/>
        </authorList>
    </citation>
    <scope>NUCLEOTIDE SEQUENCE [LARGE SCALE GENOMIC DNA]</scope>
    <source>
        <strain evidence="1 2">VKM B-2846</strain>
    </source>
</reference>
<dbReference type="RefSeq" id="WP_041064250.1">
    <property type="nucleotide sequence ID" value="NZ_JXAL01000022.1"/>
</dbReference>
<proteinExistence type="predicted"/>
<protein>
    <submittedName>
        <fullName evidence="1">Peptidase</fullName>
    </submittedName>
</protein>
<name>A0ABR5A436_9BACL</name>
<accession>A0ABR5A436</accession>
<gene>
    <name evidence="1" type="ORF">SD71_13935</name>
</gene>
<dbReference type="EMBL" id="JXAL01000022">
    <property type="protein sequence ID" value="KIL35403.1"/>
    <property type="molecule type" value="Genomic_DNA"/>
</dbReference>
<evidence type="ECO:0000313" key="2">
    <source>
        <dbReference type="Proteomes" id="UP000054526"/>
    </source>
</evidence>
<evidence type="ECO:0000313" key="1">
    <source>
        <dbReference type="EMBL" id="KIL35403.1"/>
    </source>
</evidence>
<comment type="caution">
    <text evidence="1">The sequence shown here is derived from an EMBL/GenBank/DDBJ whole genome shotgun (WGS) entry which is preliminary data.</text>
</comment>